<protein>
    <submittedName>
        <fullName evidence="2">Exported protein</fullName>
    </submittedName>
</protein>
<dbReference type="EMBL" id="FQ312005">
    <property type="protein sequence ID" value="CBW25442.1"/>
    <property type="molecule type" value="Genomic_DNA"/>
</dbReference>
<dbReference type="Proteomes" id="UP000008963">
    <property type="component" value="Chromosome"/>
</dbReference>
<proteinExistence type="predicted"/>
<feature type="signal peptide" evidence="1">
    <location>
        <begin position="1"/>
        <end position="19"/>
    </location>
</feature>
<reference evidence="3" key="1">
    <citation type="journal article" date="2013" name="ISME J.">
        <title>A small predatory core genome in the divergent marine Bacteriovorax marinus SJ and the terrestrial Bdellovibrio bacteriovorus.</title>
        <authorList>
            <person name="Crossman L.C."/>
            <person name="Chen H."/>
            <person name="Cerdeno-Tarraga A.M."/>
            <person name="Brooks K."/>
            <person name="Quail M.A."/>
            <person name="Pineiro S.A."/>
            <person name="Hobley L."/>
            <person name="Sockett R.E."/>
            <person name="Bentley S.D."/>
            <person name="Parkhill J."/>
            <person name="Williams H.N."/>
            <person name="Stine O.C."/>
        </authorList>
    </citation>
    <scope>NUCLEOTIDE SEQUENCE [LARGE SCALE GENOMIC DNA]</scope>
    <source>
        <strain evidence="3">ATCC BAA-682 / DSM 15412 / SJ</strain>
    </source>
</reference>
<evidence type="ECO:0000256" key="1">
    <source>
        <dbReference type="SAM" id="SignalP"/>
    </source>
</evidence>
<dbReference type="KEGG" id="bmx:BMS_0530"/>
<feature type="chain" id="PRO_5003154911" evidence="1">
    <location>
        <begin position="20"/>
        <end position="173"/>
    </location>
</feature>
<gene>
    <name evidence="2" type="ordered locus">BMS_0530</name>
</gene>
<dbReference type="AlphaFoldDB" id="E1X4L2"/>
<dbReference type="STRING" id="862908.BMS_0530"/>
<keyword evidence="1" id="KW-0732">Signal</keyword>
<dbReference type="RefSeq" id="WP_014243229.1">
    <property type="nucleotide sequence ID" value="NC_016620.1"/>
</dbReference>
<name>E1X4L2_HALMS</name>
<dbReference type="HOGENOM" id="CLU_1599490_0_0_7"/>
<dbReference type="eggNOG" id="ENOG50345K6">
    <property type="taxonomic scope" value="Bacteria"/>
</dbReference>
<dbReference type="PATRIC" id="fig|862908.3.peg.508"/>
<evidence type="ECO:0000313" key="2">
    <source>
        <dbReference type="EMBL" id="CBW25442.1"/>
    </source>
</evidence>
<sequence length="173" mass="18828">MKKGIISLMLLAMSSLSFAQDADLNLPGERWITSFKDYVCNNRSGEVAAPTEFAQMNVKFETATTDYSLDNGLIKATFEENGKVCRYSALLLADNLIASISLVDSKAYAVNGDTDCTEGKEILDNAFRGPNDYLYYGHPHNLAIMVPLADADNICPNNGSTIGVNFVLSGRVQ</sequence>
<organism evidence="2 3">
    <name type="scientific">Halobacteriovorax marinus (strain ATCC BAA-682 / DSM 15412 / SJ)</name>
    <name type="common">Bacteriovorax marinus</name>
    <dbReference type="NCBI Taxonomy" id="862908"/>
    <lineage>
        <taxon>Bacteria</taxon>
        <taxon>Pseudomonadati</taxon>
        <taxon>Bdellovibrionota</taxon>
        <taxon>Bacteriovoracia</taxon>
        <taxon>Bacteriovoracales</taxon>
        <taxon>Halobacteriovoraceae</taxon>
        <taxon>Halobacteriovorax</taxon>
    </lineage>
</organism>
<evidence type="ECO:0000313" key="3">
    <source>
        <dbReference type="Proteomes" id="UP000008963"/>
    </source>
</evidence>
<keyword evidence="3" id="KW-1185">Reference proteome</keyword>
<dbReference type="OrthoDB" id="5294019at2"/>
<accession>E1X4L2</accession>